<comment type="caution">
    <text evidence="3">The sequence shown here is derived from an EMBL/GenBank/DDBJ whole genome shotgun (WGS) entry which is preliminary data.</text>
</comment>
<dbReference type="EMBL" id="PPHD01002229">
    <property type="protein sequence ID" value="POI34185.1"/>
    <property type="molecule type" value="Genomic_DNA"/>
</dbReference>
<gene>
    <name evidence="3" type="ORF">CIB84_002063</name>
</gene>
<dbReference type="AlphaFoldDB" id="A0A2P4TCT9"/>
<evidence type="ECO:0000313" key="3">
    <source>
        <dbReference type="EMBL" id="POI34185.1"/>
    </source>
</evidence>
<evidence type="ECO:0000256" key="1">
    <source>
        <dbReference type="SAM" id="Coils"/>
    </source>
</evidence>
<protein>
    <recommendedName>
        <fullName evidence="5">Axonemal dynein light chain domain-containing protein 1</fullName>
    </recommendedName>
</protein>
<reference evidence="3 4" key="1">
    <citation type="submission" date="2018-01" db="EMBL/GenBank/DDBJ databases">
        <title>Comparison of the Chinese Bamboo Partridge and Red Junglefowl genome sequences highlights the importance of demography in genome evolution.</title>
        <authorList>
            <person name="Tiley G.P."/>
            <person name="Kimball R.T."/>
            <person name="Braun E.L."/>
            <person name="Burleigh J.G."/>
        </authorList>
    </citation>
    <scope>NUCLEOTIDE SEQUENCE [LARGE SCALE GENOMIC DNA]</scope>
    <source>
        <strain evidence="3">RTK389</strain>
        <tissue evidence="3">Blood</tissue>
    </source>
</reference>
<proteinExistence type="predicted"/>
<accession>A0A2P4TCT9</accession>
<feature type="coiled-coil region" evidence="1">
    <location>
        <begin position="47"/>
        <end position="81"/>
    </location>
</feature>
<sequence>MKTLYKKMMAQRLVDRHITEELLYFKDCIAQLASELREVREHDCRLTKEAEKAQEELAAAMREAEANANLLEQYRELYELQGRRLEDQVLAVAQERDVWSSAACDLALKIIERNQLTLVHKLHVGGKALNKVLKHFTVLLASKDLRDLADLQQETEQFKGILGHVGEEREHLEESSKEKLQIVRRNLNKWLQYHHRNFSFQMKEELLDEILEDTDLLINMLKEDIQLYAGEAYLAKTESLRSAARIQERWTELGETVLSRHPDLTEALPSQHTALEEINQSACELYQQYNTRISGNNGTARLLTVLVRSMEDWLFKAQKLTRGSGMHETELQAFYHMIPSWLAQVDALMSIIGSSQHKAENDMELHFPVVPREFFKMIQQWILSMNTEVEKSTMRLHKEVTELHRNLTLWLVNLLRYMIADRLSCECPQQQETDSEMGKELRLQSAHELQEEAEELVAKMCELSGSIVRHEHSCCHEIVSTIVRKKRSEKDSEADFELEELNKLKIECYNWIQVCSLLLSEIKGTPVSFLHLEELRNLFGSEELQLKLKDTIISSTQEGLKADDANSKKKPITEKETSTVKEKIVLMQEQPGASTDDMSEGDEAIADMIRYVGQDSNIHLKSLKSDIISVTGVGISITVMFLPHVAEILSWVLAVYLDSVREMTASKSSTPFSQKEFEALALLEHLQVQLLETEIRAQNAEQRSEDFEKKLEEALERIQELESELEKRGKVVPEPTPKEGQGQDNQ</sequence>
<dbReference type="PANTHER" id="PTHR23052">
    <property type="entry name" value="AXONEMAL DYNEIN LIGHT CHAIN DOMAIN-CONTAINING PROTEIN 1"/>
    <property type="match status" value="1"/>
</dbReference>
<dbReference type="OrthoDB" id="1927454at2759"/>
<evidence type="ECO:0008006" key="5">
    <source>
        <dbReference type="Google" id="ProtNLM"/>
    </source>
</evidence>
<dbReference type="Proteomes" id="UP000237246">
    <property type="component" value="Unassembled WGS sequence"/>
</dbReference>
<name>A0A2P4TCT9_BAMTH</name>
<feature type="region of interest" description="Disordered" evidence="2">
    <location>
        <begin position="722"/>
        <end position="746"/>
    </location>
</feature>
<keyword evidence="4" id="KW-1185">Reference proteome</keyword>
<dbReference type="InterPro" id="IPR052845">
    <property type="entry name" value="Axonemal_dynein_LC_domain"/>
</dbReference>
<evidence type="ECO:0000256" key="2">
    <source>
        <dbReference type="SAM" id="MobiDB-lite"/>
    </source>
</evidence>
<keyword evidence="1" id="KW-0175">Coiled coil</keyword>
<organism evidence="3 4">
    <name type="scientific">Bambusicola thoracicus</name>
    <name type="common">Chinese bamboo-partridge</name>
    <name type="synonym">Perdix thoracica</name>
    <dbReference type="NCBI Taxonomy" id="9083"/>
    <lineage>
        <taxon>Eukaryota</taxon>
        <taxon>Metazoa</taxon>
        <taxon>Chordata</taxon>
        <taxon>Craniata</taxon>
        <taxon>Vertebrata</taxon>
        <taxon>Euteleostomi</taxon>
        <taxon>Archelosauria</taxon>
        <taxon>Archosauria</taxon>
        <taxon>Dinosauria</taxon>
        <taxon>Saurischia</taxon>
        <taxon>Theropoda</taxon>
        <taxon>Coelurosauria</taxon>
        <taxon>Aves</taxon>
        <taxon>Neognathae</taxon>
        <taxon>Galloanserae</taxon>
        <taxon>Galliformes</taxon>
        <taxon>Phasianidae</taxon>
        <taxon>Perdicinae</taxon>
        <taxon>Bambusicola</taxon>
    </lineage>
</organism>
<feature type="compositionally biased region" description="Basic and acidic residues" evidence="2">
    <location>
        <begin position="722"/>
        <end position="731"/>
    </location>
</feature>
<evidence type="ECO:0000313" key="4">
    <source>
        <dbReference type="Proteomes" id="UP000237246"/>
    </source>
</evidence>
<dbReference type="PANTHER" id="PTHR23052:SF1">
    <property type="entry name" value="AXONEMAL DYNEIN LIGHT CHAIN DOMAIN-CONTAINING PROTEIN 1"/>
    <property type="match status" value="1"/>
</dbReference>